<evidence type="ECO:0000256" key="1">
    <source>
        <dbReference type="SAM" id="SignalP"/>
    </source>
</evidence>
<protein>
    <submittedName>
        <fullName evidence="2">Uncharacterized protein</fullName>
    </submittedName>
</protein>
<feature type="signal peptide" evidence="1">
    <location>
        <begin position="1"/>
        <end position="19"/>
    </location>
</feature>
<keyword evidence="3" id="KW-1185">Reference proteome</keyword>
<dbReference type="EMBL" id="JANFQO010000002">
    <property type="protein sequence ID" value="MCQ4163584.1"/>
    <property type="molecule type" value="Genomic_DNA"/>
</dbReference>
<comment type="caution">
    <text evidence="2">The sequence shown here is derived from an EMBL/GenBank/DDBJ whole genome shotgun (WGS) entry which is preliminary data.</text>
</comment>
<proteinExistence type="predicted"/>
<gene>
    <name evidence="2" type="ORF">NM961_02555</name>
</gene>
<name>A0ABT1QM26_9GAMM</name>
<accession>A0ABT1QM26</accession>
<dbReference type="Proteomes" id="UP001165498">
    <property type="component" value="Unassembled WGS sequence"/>
</dbReference>
<organism evidence="2 3">
    <name type="scientific">Tahibacter harae</name>
    <dbReference type="NCBI Taxonomy" id="2963937"/>
    <lineage>
        <taxon>Bacteria</taxon>
        <taxon>Pseudomonadati</taxon>
        <taxon>Pseudomonadota</taxon>
        <taxon>Gammaproteobacteria</taxon>
        <taxon>Lysobacterales</taxon>
        <taxon>Rhodanobacteraceae</taxon>
        <taxon>Tahibacter</taxon>
    </lineage>
</organism>
<feature type="chain" id="PRO_5045525313" evidence="1">
    <location>
        <begin position="20"/>
        <end position="97"/>
    </location>
</feature>
<evidence type="ECO:0000313" key="2">
    <source>
        <dbReference type="EMBL" id="MCQ4163584.1"/>
    </source>
</evidence>
<sequence>MRRLAFCTLLALHSTAAPAAALLVDTTSDNGSAPFQLCDGDGSNGNGSLRGTTLRANASSGADTITFAIPAADPGYVAATAHWASPRPAACRRFPTT</sequence>
<keyword evidence="1" id="KW-0732">Signal</keyword>
<dbReference type="RefSeq" id="WP_255910936.1">
    <property type="nucleotide sequence ID" value="NZ_JANFQO010000002.1"/>
</dbReference>
<evidence type="ECO:0000313" key="3">
    <source>
        <dbReference type="Proteomes" id="UP001165498"/>
    </source>
</evidence>
<reference evidence="2" key="1">
    <citation type="submission" date="2022-07" db="EMBL/GenBank/DDBJ databases">
        <title>Tahibacter sp., a new gammaproteobacterium isolated from the silt sample collected at pig farm.</title>
        <authorList>
            <person name="Chen H."/>
        </authorList>
    </citation>
    <scope>NUCLEOTIDE SEQUENCE</scope>
    <source>
        <strain evidence="2">P2K</strain>
    </source>
</reference>